<proteinExistence type="predicted"/>
<feature type="region of interest" description="Disordered" evidence="1">
    <location>
        <begin position="21"/>
        <end position="58"/>
    </location>
</feature>
<feature type="compositionally biased region" description="Polar residues" evidence="1">
    <location>
        <begin position="32"/>
        <end position="51"/>
    </location>
</feature>
<dbReference type="Proteomes" id="UP001202248">
    <property type="component" value="Unassembled WGS sequence"/>
</dbReference>
<reference evidence="2 3" key="1">
    <citation type="submission" date="2022-02" db="EMBL/GenBank/DDBJ databases">
        <authorList>
            <person name="Min J."/>
        </authorList>
    </citation>
    <scope>NUCLEOTIDE SEQUENCE [LARGE SCALE GENOMIC DNA]</scope>
    <source>
        <strain evidence="2 3">GR10-1</strain>
    </source>
</reference>
<organism evidence="2 3">
    <name type="scientific">Niabella ginsengisoli</name>
    <dbReference type="NCBI Taxonomy" id="522298"/>
    <lineage>
        <taxon>Bacteria</taxon>
        <taxon>Pseudomonadati</taxon>
        <taxon>Bacteroidota</taxon>
        <taxon>Chitinophagia</taxon>
        <taxon>Chitinophagales</taxon>
        <taxon>Chitinophagaceae</taxon>
        <taxon>Niabella</taxon>
    </lineage>
</organism>
<keyword evidence="3" id="KW-1185">Reference proteome</keyword>
<dbReference type="PROSITE" id="PS51257">
    <property type="entry name" value="PROKAR_LIPOPROTEIN"/>
    <property type="match status" value="1"/>
</dbReference>
<evidence type="ECO:0000313" key="3">
    <source>
        <dbReference type="Proteomes" id="UP001202248"/>
    </source>
</evidence>
<dbReference type="RefSeq" id="WP_240826868.1">
    <property type="nucleotide sequence ID" value="NZ_JAKWBL010000001.1"/>
</dbReference>
<protein>
    <recommendedName>
        <fullName evidence="4">Lipoprotein</fullName>
    </recommendedName>
</protein>
<sequence length="246" mass="27839">MKKYFYIVIFTLLAACGQTNNKTNKNNATANSGNDTLKSQTSNESIDTSPKNSDEKNHLTIPENYSELKESPSNGRKMERILADLDDDKLTDTALIVENTADFANYLLLVYLSGQDETFQMRFFNENEMNMYPVQLAVKKNVLEVGYFLDGTAGFGRFLKLRFDETKKKMKLIGYDTGYKKGGAGSERLDKSFNLLTGDYVVKLQKLVPKIATETFKGNKKIESIYMEDIGIETLLKLDEIGSEFE</sequence>
<accession>A0ABS9SGJ0</accession>
<evidence type="ECO:0008006" key="4">
    <source>
        <dbReference type="Google" id="ProtNLM"/>
    </source>
</evidence>
<gene>
    <name evidence="2" type="ORF">MKP09_05975</name>
</gene>
<evidence type="ECO:0000256" key="1">
    <source>
        <dbReference type="SAM" id="MobiDB-lite"/>
    </source>
</evidence>
<dbReference type="EMBL" id="JAKWBL010000001">
    <property type="protein sequence ID" value="MCH5597483.1"/>
    <property type="molecule type" value="Genomic_DNA"/>
</dbReference>
<feature type="compositionally biased region" description="Low complexity" evidence="1">
    <location>
        <begin position="21"/>
        <end position="31"/>
    </location>
</feature>
<name>A0ABS9SGJ0_9BACT</name>
<comment type="caution">
    <text evidence="2">The sequence shown here is derived from an EMBL/GenBank/DDBJ whole genome shotgun (WGS) entry which is preliminary data.</text>
</comment>
<evidence type="ECO:0000313" key="2">
    <source>
        <dbReference type="EMBL" id="MCH5597483.1"/>
    </source>
</evidence>